<dbReference type="EMBL" id="KV419446">
    <property type="protein sequence ID" value="KZS87642.1"/>
    <property type="molecule type" value="Genomic_DNA"/>
</dbReference>
<proteinExistence type="predicted"/>
<evidence type="ECO:0000313" key="2">
    <source>
        <dbReference type="Proteomes" id="UP000076722"/>
    </source>
</evidence>
<dbReference type="Proteomes" id="UP000076722">
    <property type="component" value="Unassembled WGS sequence"/>
</dbReference>
<reference evidence="1 2" key="1">
    <citation type="journal article" date="2016" name="Mol. Biol. Evol.">
        <title>Comparative Genomics of Early-Diverging Mushroom-Forming Fungi Provides Insights into the Origins of Lignocellulose Decay Capabilities.</title>
        <authorList>
            <person name="Nagy L.G."/>
            <person name="Riley R."/>
            <person name="Tritt A."/>
            <person name="Adam C."/>
            <person name="Daum C."/>
            <person name="Floudas D."/>
            <person name="Sun H."/>
            <person name="Yadav J.S."/>
            <person name="Pangilinan J."/>
            <person name="Larsson K.H."/>
            <person name="Matsuura K."/>
            <person name="Barry K."/>
            <person name="Labutti K."/>
            <person name="Kuo R."/>
            <person name="Ohm R.A."/>
            <person name="Bhattacharya S.S."/>
            <person name="Shirouzu T."/>
            <person name="Yoshinaga Y."/>
            <person name="Martin F.M."/>
            <person name="Grigoriev I.V."/>
            <person name="Hibbett D.S."/>
        </authorList>
    </citation>
    <scope>NUCLEOTIDE SEQUENCE [LARGE SCALE GENOMIC DNA]</scope>
    <source>
        <strain evidence="1 2">HHB9708</strain>
    </source>
</reference>
<gene>
    <name evidence="1" type="ORF">SISNIDRAFT_470791</name>
</gene>
<name>A0A164NEV5_9AGAM</name>
<evidence type="ECO:0000313" key="1">
    <source>
        <dbReference type="EMBL" id="KZS87642.1"/>
    </source>
</evidence>
<protein>
    <submittedName>
        <fullName evidence="1">Uncharacterized protein</fullName>
    </submittedName>
</protein>
<sequence length="259" mass="29340">MILTTMIVRSLLPISGDTSIEFSARDTKFYEILVSDDLQTGHALTWPTNRTSLDYIFPMPYSPANIWLNRSAERKLFLTVSRAGVSTRYSLRSDAGKLFLEDLSRWTVVSFRHFRSLFGIESIKKSKAETVVVPFSTFWRKVRRQKPGNGRIDPKLCPARTRQPGKLPATSHRLDKESVNCFPTHFSPKFFPNLQQALAWRDAWVGFSSSDPPFNGASSSLVNRYQELRVPPSQGCSKGFLVPLNSTGRNLHDDSHSID</sequence>
<accession>A0A164NEV5</accession>
<dbReference type="AlphaFoldDB" id="A0A164NEV5"/>
<organism evidence="1 2">
    <name type="scientific">Sistotremastrum niveocremeum HHB9708</name>
    <dbReference type="NCBI Taxonomy" id="1314777"/>
    <lineage>
        <taxon>Eukaryota</taxon>
        <taxon>Fungi</taxon>
        <taxon>Dikarya</taxon>
        <taxon>Basidiomycota</taxon>
        <taxon>Agaricomycotina</taxon>
        <taxon>Agaricomycetes</taxon>
        <taxon>Sistotremastrales</taxon>
        <taxon>Sistotremastraceae</taxon>
        <taxon>Sertulicium</taxon>
        <taxon>Sertulicium niveocremeum</taxon>
    </lineage>
</organism>
<keyword evidence="2" id="KW-1185">Reference proteome</keyword>